<comment type="caution">
    <text evidence="1">The sequence shown here is derived from an EMBL/GenBank/DDBJ whole genome shotgun (WGS) entry which is preliminary data.</text>
</comment>
<feature type="non-terminal residue" evidence="1">
    <location>
        <position position="1"/>
    </location>
</feature>
<protein>
    <submittedName>
        <fullName evidence="1">Uncharacterized protein</fullName>
    </submittedName>
</protein>
<dbReference type="Proteomes" id="UP000790377">
    <property type="component" value="Unassembled WGS sequence"/>
</dbReference>
<organism evidence="1 2">
    <name type="scientific">Hygrophoropsis aurantiaca</name>
    <dbReference type="NCBI Taxonomy" id="72124"/>
    <lineage>
        <taxon>Eukaryota</taxon>
        <taxon>Fungi</taxon>
        <taxon>Dikarya</taxon>
        <taxon>Basidiomycota</taxon>
        <taxon>Agaricomycotina</taxon>
        <taxon>Agaricomycetes</taxon>
        <taxon>Agaricomycetidae</taxon>
        <taxon>Boletales</taxon>
        <taxon>Coniophorineae</taxon>
        <taxon>Hygrophoropsidaceae</taxon>
        <taxon>Hygrophoropsis</taxon>
    </lineage>
</organism>
<accession>A0ACB8A0G9</accession>
<sequence length="87" mass="10086">LAYVEWFSSFPATPDTNHGMYKISRSIRNGERQASVIPVDIIRRSVHLIPKFGPIVPREWSSSNVLELCKTFYVNPFTDRHAYLTIF</sequence>
<keyword evidence="2" id="KW-1185">Reference proteome</keyword>
<evidence type="ECO:0000313" key="1">
    <source>
        <dbReference type="EMBL" id="KAH7906611.1"/>
    </source>
</evidence>
<evidence type="ECO:0000313" key="2">
    <source>
        <dbReference type="Proteomes" id="UP000790377"/>
    </source>
</evidence>
<name>A0ACB8A0G9_9AGAM</name>
<reference evidence="1" key="1">
    <citation type="journal article" date="2021" name="New Phytol.">
        <title>Evolutionary innovations through gain and loss of genes in the ectomycorrhizal Boletales.</title>
        <authorList>
            <person name="Wu G."/>
            <person name="Miyauchi S."/>
            <person name="Morin E."/>
            <person name="Kuo A."/>
            <person name="Drula E."/>
            <person name="Varga T."/>
            <person name="Kohler A."/>
            <person name="Feng B."/>
            <person name="Cao Y."/>
            <person name="Lipzen A."/>
            <person name="Daum C."/>
            <person name="Hundley H."/>
            <person name="Pangilinan J."/>
            <person name="Johnson J."/>
            <person name="Barry K."/>
            <person name="LaButti K."/>
            <person name="Ng V."/>
            <person name="Ahrendt S."/>
            <person name="Min B."/>
            <person name="Choi I.G."/>
            <person name="Park H."/>
            <person name="Plett J.M."/>
            <person name="Magnuson J."/>
            <person name="Spatafora J.W."/>
            <person name="Nagy L.G."/>
            <person name="Henrissat B."/>
            <person name="Grigoriev I.V."/>
            <person name="Yang Z.L."/>
            <person name="Xu J."/>
            <person name="Martin F.M."/>
        </authorList>
    </citation>
    <scope>NUCLEOTIDE SEQUENCE</scope>
    <source>
        <strain evidence="1">ATCC 28755</strain>
    </source>
</reference>
<proteinExistence type="predicted"/>
<gene>
    <name evidence="1" type="ORF">BJ138DRAFT_1015947</name>
</gene>
<dbReference type="EMBL" id="MU267996">
    <property type="protein sequence ID" value="KAH7906611.1"/>
    <property type="molecule type" value="Genomic_DNA"/>
</dbReference>